<organism evidence="11 12">
    <name type="scientific">Insolitispirillum peregrinum</name>
    <dbReference type="NCBI Taxonomy" id="80876"/>
    <lineage>
        <taxon>Bacteria</taxon>
        <taxon>Pseudomonadati</taxon>
        <taxon>Pseudomonadota</taxon>
        <taxon>Alphaproteobacteria</taxon>
        <taxon>Rhodospirillales</taxon>
        <taxon>Novispirillaceae</taxon>
        <taxon>Insolitispirillum</taxon>
    </lineage>
</organism>
<keyword evidence="10" id="KW-0997">Cell inner membrane</keyword>
<keyword evidence="5 10" id="KW-0812">Transmembrane</keyword>
<dbReference type="Gene3D" id="2.60.370.10">
    <property type="entry name" value="Ctag/Cox11"/>
    <property type="match status" value="1"/>
</dbReference>
<dbReference type="InterPro" id="IPR023471">
    <property type="entry name" value="CtaG/Cox11_dom_sf"/>
</dbReference>
<evidence type="ECO:0000313" key="12">
    <source>
        <dbReference type="Proteomes" id="UP000185678"/>
    </source>
</evidence>
<feature type="topological domain" description="Cytoplasmic" evidence="10">
    <location>
        <begin position="1"/>
        <end position="12"/>
    </location>
</feature>
<dbReference type="AlphaFoldDB" id="A0A1N7IN64"/>
<dbReference type="SUPFAM" id="SSF110111">
    <property type="entry name" value="Ctag/Cox11"/>
    <property type="match status" value="1"/>
</dbReference>
<evidence type="ECO:0000256" key="9">
    <source>
        <dbReference type="ARBA" id="ARBA00023136"/>
    </source>
</evidence>
<proteinExistence type="inferred from homology"/>
<accession>A0A1N7IN64</accession>
<dbReference type="PANTHER" id="PTHR21320:SF3">
    <property type="entry name" value="CYTOCHROME C OXIDASE ASSEMBLY PROTEIN COX11, MITOCHONDRIAL-RELATED"/>
    <property type="match status" value="1"/>
</dbReference>
<evidence type="ECO:0000256" key="1">
    <source>
        <dbReference type="ARBA" id="ARBA00004007"/>
    </source>
</evidence>
<evidence type="ECO:0000256" key="4">
    <source>
        <dbReference type="ARBA" id="ARBA00015384"/>
    </source>
</evidence>
<evidence type="ECO:0000256" key="5">
    <source>
        <dbReference type="ARBA" id="ARBA00022692"/>
    </source>
</evidence>
<sequence>MAAHAVGSARRRANIRLATGCVLLVLTMGGLAFASAPAYRLFCQLTGYEGTPRVAIGAIAPGATGRQMVVRLDASLNQGMPWRFVPEQREVRVPVGEQTLVSYLAHNPTNQQVTGRATFNVTPEKAAAYVAKVACFCFTEQTLAPQESAHMPVSFYIDPAILQDPQMSDVTTITLSYTFFRADAS</sequence>
<dbReference type="STRING" id="80876.SAMN05421779_101382"/>
<dbReference type="PANTHER" id="PTHR21320">
    <property type="entry name" value="CYTOCHROME C OXIDASE ASSEMBLY PROTEIN COX11-RELATED"/>
    <property type="match status" value="1"/>
</dbReference>
<dbReference type="Pfam" id="PF04442">
    <property type="entry name" value="CtaG_Cox11"/>
    <property type="match status" value="1"/>
</dbReference>
<dbReference type="InterPro" id="IPR007533">
    <property type="entry name" value="Cyt_c_oxidase_assmbl_CtaG"/>
</dbReference>
<evidence type="ECO:0000256" key="3">
    <source>
        <dbReference type="ARBA" id="ARBA00009620"/>
    </source>
</evidence>
<keyword evidence="6 10" id="KW-0735">Signal-anchor</keyword>
<dbReference type="GO" id="GO:0005507">
    <property type="term" value="F:copper ion binding"/>
    <property type="evidence" value="ECO:0007669"/>
    <property type="project" value="InterPro"/>
</dbReference>
<keyword evidence="10" id="KW-1003">Cell membrane</keyword>
<comment type="function">
    <text evidence="1 10">Exerts its effect at some terminal stage of cytochrome c oxidase synthesis, probably by being involved in the insertion of the copper B into subunit I.</text>
</comment>
<dbReference type="FunFam" id="2.60.370.10:FF:000001">
    <property type="entry name" value="COX11 cytochrome c oxidase assembly homolog"/>
    <property type="match status" value="1"/>
</dbReference>
<dbReference type="GO" id="GO:0005886">
    <property type="term" value="C:plasma membrane"/>
    <property type="evidence" value="ECO:0007669"/>
    <property type="project" value="UniProtKB-SubCell"/>
</dbReference>
<evidence type="ECO:0000256" key="8">
    <source>
        <dbReference type="ARBA" id="ARBA00023008"/>
    </source>
</evidence>
<evidence type="ECO:0000313" key="11">
    <source>
        <dbReference type="EMBL" id="SIS38509.1"/>
    </source>
</evidence>
<reference evidence="11 12" key="1">
    <citation type="submission" date="2017-01" db="EMBL/GenBank/DDBJ databases">
        <authorList>
            <person name="Mah S.A."/>
            <person name="Swanson W.J."/>
            <person name="Moy G.W."/>
            <person name="Vacquier V.D."/>
        </authorList>
    </citation>
    <scope>NUCLEOTIDE SEQUENCE [LARGE SCALE GENOMIC DNA]</scope>
    <source>
        <strain evidence="11 12">DSM 11589</strain>
    </source>
</reference>
<feature type="topological domain" description="Periplasmic" evidence="10">
    <location>
        <begin position="36"/>
        <end position="185"/>
    </location>
</feature>
<keyword evidence="8 10" id="KW-0186">Copper</keyword>
<keyword evidence="7 10" id="KW-1133">Transmembrane helix</keyword>
<evidence type="ECO:0000256" key="6">
    <source>
        <dbReference type="ARBA" id="ARBA00022968"/>
    </source>
</evidence>
<name>A0A1N7IN64_9PROT</name>
<keyword evidence="9 10" id="KW-0472">Membrane</keyword>
<dbReference type="NCBIfam" id="NF003465">
    <property type="entry name" value="PRK05089.1"/>
    <property type="match status" value="1"/>
</dbReference>
<keyword evidence="12" id="KW-1185">Reference proteome</keyword>
<comment type="similarity">
    <text evidence="3 10">Belongs to the COX11/CtaG family.</text>
</comment>
<dbReference type="EMBL" id="FTOA01000001">
    <property type="protein sequence ID" value="SIS38509.1"/>
    <property type="molecule type" value="Genomic_DNA"/>
</dbReference>
<dbReference type="PIRSF" id="PIRSF005413">
    <property type="entry name" value="COX11"/>
    <property type="match status" value="1"/>
</dbReference>
<gene>
    <name evidence="10" type="primary">ctaG</name>
    <name evidence="11" type="ORF">SAMN05421779_101382</name>
</gene>
<dbReference type="RefSeq" id="WP_076398388.1">
    <property type="nucleotide sequence ID" value="NZ_FTOA01000001.1"/>
</dbReference>
<evidence type="ECO:0000256" key="2">
    <source>
        <dbReference type="ARBA" id="ARBA00004382"/>
    </source>
</evidence>
<dbReference type="HAMAP" id="MF_00155">
    <property type="entry name" value="CtaG"/>
    <property type="match status" value="1"/>
</dbReference>
<dbReference type="Proteomes" id="UP000185678">
    <property type="component" value="Unassembled WGS sequence"/>
</dbReference>
<dbReference type="GO" id="GO:0008535">
    <property type="term" value="P:respiratory chain complex IV assembly"/>
    <property type="evidence" value="ECO:0007669"/>
    <property type="project" value="UniProtKB-UniRule"/>
</dbReference>
<comment type="subcellular location">
    <subcellularLocation>
        <location evidence="2 10">Cell inner membrane</location>
        <topology evidence="2 10">Single-pass type II membrane protein</topology>
        <orientation evidence="2 10">Periplasmic side</orientation>
    </subcellularLocation>
</comment>
<protein>
    <recommendedName>
        <fullName evidence="4 10">Cytochrome c oxidase assembly protein CtaG</fullName>
    </recommendedName>
</protein>
<dbReference type="OrthoDB" id="9804841at2"/>
<evidence type="ECO:0000256" key="7">
    <source>
        <dbReference type="ARBA" id="ARBA00022989"/>
    </source>
</evidence>
<evidence type="ECO:0000256" key="10">
    <source>
        <dbReference type="HAMAP-Rule" id="MF_00155"/>
    </source>
</evidence>